<comment type="caution">
    <text evidence="2">The sequence shown here is derived from an EMBL/GenBank/DDBJ whole genome shotgun (WGS) entry which is preliminary data.</text>
</comment>
<evidence type="ECO:0000313" key="3">
    <source>
        <dbReference type="Proteomes" id="UP000034531"/>
    </source>
</evidence>
<sequence>MSIRERGMYGQIIHPRASLKGHDGGRGPTPNQQDHLRTIEWRRILDGLPKTYVSNHRAERTMLSPEILSNPS</sequence>
<feature type="region of interest" description="Disordered" evidence="1">
    <location>
        <begin position="1"/>
        <end position="35"/>
    </location>
</feature>
<gene>
    <name evidence="2" type="ORF">UT84_C0004G0022</name>
</gene>
<evidence type="ECO:0000256" key="1">
    <source>
        <dbReference type="SAM" id="MobiDB-lite"/>
    </source>
</evidence>
<accession>A0A0G0RE11</accession>
<dbReference type="EMBL" id="LBYI01000004">
    <property type="protein sequence ID" value="KKR50959.1"/>
    <property type="molecule type" value="Genomic_DNA"/>
</dbReference>
<dbReference type="Proteomes" id="UP000034531">
    <property type="component" value="Unassembled WGS sequence"/>
</dbReference>
<dbReference type="AlphaFoldDB" id="A0A0G0RE11"/>
<reference evidence="2 3" key="1">
    <citation type="journal article" date="2015" name="Nature">
        <title>rRNA introns, odd ribosomes, and small enigmatic genomes across a large radiation of phyla.</title>
        <authorList>
            <person name="Brown C.T."/>
            <person name="Hug L.A."/>
            <person name="Thomas B.C."/>
            <person name="Sharon I."/>
            <person name="Castelle C.J."/>
            <person name="Singh A."/>
            <person name="Wilkins M.J."/>
            <person name="Williams K.H."/>
            <person name="Banfield J.F."/>
        </authorList>
    </citation>
    <scope>NUCLEOTIDE SEQUENCE [LARGE SCALE GENOMIC DNA]</scope>
</reference>
<organism evidence="2 3">
    <name type="scientific">Candidatus Curtissbacteria bacterium GW2011_GWA1_40_16</name>
    <dbReference type="NCBI Taxonomy" id="1618405"/>
    <lineage>
        <taxon>Bacteria</taxon>
        <taxon>Candidatus Curtissiibacteriota</taxon>
    </lineage>
</organism>
<proteinExistence type="predicted"/>
<protein>
    <submittedName>
        <fullName evidence="2">Uncharacterized protein</fullName>
    </submittedName>
</protein>
<name>A0A0G0RE11_9BACT</name>
<evidence type="ECO:0000313" key="2">
    <source>
        <dbReference type="EMBL" id="KKR50959.1"/>
    </source>
</evidence>